<feature type="compositionally biased region" description="Polar residues" evidence="6">
    <location>
        <begin position="640"/>
        <end position="650"/>
    </location>
</feature>
<feature type="compositionally biased region" description="Polar residues" evidence="6">
    <location>
        <begin position="842"/>
        <end position="858"/>
    </location>
</feature>
<dbReference type="GO" id="GO:0000930">
    <property type="term" value="C:gamma-tubulin complex"/>
    <property type="evidence" value="ECO:0007669"/>
    <property type="project" value="TreeGrafter"/>
</dbReference>
<evidence type="ECO:0000256" key="2">
    <source>
        <dbReference type="ARBA" id="ARBA00010337"/>
    </source>
</evidence>
<dbReference type="AlphaFoldDB" id="A0AAW1T852"/>
<accession>A0AAW1T852</accession>
<evidence type="ECO:0000259" key="7">
    <source>
        <dbReference type="Pfam" id="PF04130"/>
    </source>
</evidence>
<sequence>HRPPTADSSSEATSAPYLTLKRLAVWLREPTLTLRLLASLADGVAGLGGGALVRQISVLAHHGDPFLRACLGRMLTAVSAPLVEMVRAWLFDGRLDMPPGEFFIRLSPTAQGRAGALWAGGFQVEESMRPPFVSALAAAKILRTGKSINFLRECCGDTEWLQSPGRARLAAAAASLSCTQVAQLEKVVDEAAADIDAHLLTTLFKRFNLAEHFAAVKRYLLLGQGDFIQALMDLVGSELGKPAGELSEYSLNGSLDAAVRASSAQYDSPDILDRLRLRLHRQLASDTGWDVFVLQYSVTEPLATVLSDSAMASYLRVFRLLWSLKRVEHALATTWQLLNSVQRQLSLLRAVQRQQGTSHHQGLATVWVELRAFHSVRTEMAHFCSSLQSYIVLEVLEACWGRFMDRLPHAANLEALIAAHSAFLEGLLKGALLGGPASAQTGDLQAELQAALRSVAQLPTPVGKLQELVAVAQTTTRARLVIHKLFGSTADAAQRGRFLSSGAPHNRSWISGQPLRRQGLLKRALQVRQIPRSSSQALENSARQARPRAHIGFCEMGVKSIFCAEPSPGPGQLAKTTSNAQQSKGGLLYRVRSAFKGEPTSGNASQQPGPSPWPEVDAQSPNTAGKPATFAADKARSPGQDINATSTQRAGQPVNKPASRTPSTTAGPAQAASGTAKGPSRSNSTTGRLMGLLKSGGSKDFNKSAGQQNQETKRVSEPVYAFTDSSRKRPSDAQVVIGSTTRPGGILGVPEAILDSNNSVDGIQGVPAPVIVVGNQTRAGPLKASPTPSAEAARDRSTTQAADKPSSGTSISQQTAAARGGATADAASNIKGQTKQDIDTMVPQQSENSSDFLTQGRSQYGRGPETRAANQLSSSFASSARPPGASLTMSTRQGRIWDDPEEARPAPAATTSRSAHLSPFQASQAAFNAAPAGYGGDSSKGMDHAWSHDAELLHERSQLSESSPTKTGGETRSAGAGQTQRAEPRPTGKVTEGPVSKESISRDVRIVDRAGSGTAIPHSKGPGGPGSGARPAAYGSQMTPTRAPEQPSTARGVTEASFSTPKQPTGAVERTGLSSHAIELSADKYGGHYDNGVMTTQEDLFTTADSMPTPRLARGQGGNSYSTNEAGFASPGTPAVPQSVSPGARLREVQGYGANPVKKGLAQSGSKDQLALDSEGEDWLTAEGVRSTGSPDLRTSETVPKPQRLIASTESSQYDDGKIKAVNVRPGLASDDAPMSPSSVKRVGYWMGTSGATVGP</sequence>
<dbReference type="InterPro" id="IPR042241">
    <property type="entry name" value="GCP_C_sf"/>
</dbReference>
<feature type="region of interest" description="Disordered" evidence="6">
    <location>
        <begin position="597"/>
        <end position="739"/>
    </location>
</feature>
<evidence type="ECO:0000256" key="4">
    <source>
        <dbReference type="ARBA" id="ARBA00022701"/>
    </source>
</evidence>
<feature type="compositionally biased region" description="Basic and acidic residues" evidence="6">
    <location>
        <begin position="940"/>
        <end position="958"/>
    </location>
</feature>
<feature type="compositionally biased region" description="Polar residues" evidence="6">
    <location>
        <begin position="658"/>
        <end position="667"/>
    </location>
</feature>
<organism evidence="9 10">
    <name type="scientific">Apatococcus fuscideae</name>
    <dbReference type="NCBI Taxonomy" id="2026836"/>
    <lineage>
        <taxon>Eukaryota</taxon>
        <taxon>Viridiplantae</taxon>
        <taxon>Chlorophyta</taxon>
        <taxon>core chlorophytes</taxon>
        <taxon>Trebouxiophyceae</taxon>
        <taxon>Chlorellales</taxon>
        <taxon>Chlorellaceae</taxon>
        <taxon>Apatococcus</taxon>
    </lineage>
</organism>
<protein>
    <recommendedName>
        <fullName evidence="11">Spindle pole body component</fullName>
    </recommendedName>
</protein>
<feature type="region of interest" description="Disordered" evidence="6">
    <location>
        <begin position="777"/>
        <end position="1074"/>
    </location>
</feature>
<feature type="compositionally biased region" description="Polar residues" evidence="6">
    <location>
        <begin position="959"/>
        <end position="981"/>
    </location>
</feature>
<feature type="compositionally biased region" description="Polar residues" evidence="6">
    <location>
        <begin position="1046"/>
        <end position="1063"/>
    </location>
</feature>
<dbReference type="GO" id="GO:0051225">
    <property type="term" value="P:spindle assembly"/>
    <property type="evidence" value="ECO:0007669"/>
    <property type="project" value="TreeGrafter"/>
</dbReference>
<feature type="compositionally biased region" description="Low complexity" evidence="6">
    <location>
        <begin position="905"/>
        <end position="932"/>
    </location>
</feature>
<comment type="caution">
    <text evidence="9">The sequence shown here is derived from an EMBL/GenBank/DDBJ whole genome shotgun (WGS) entry which is preliminary data.</text>
</comment>
<feature type="compositionally biased region" description="Low complexity" evidence="6">
    <location>
        <begin position="815"/>
        <end position="827"/>
    </location>
</feature>
<evidence type="ECO:0000259" key="8">
    <source>
        <dbReference type="Pfam" id="PF17681"/>
    </source>
</evidence>
<evidence type="ECO:0000256" key="3">
    <source>
        <dbReference type="ARBA" id="ARBA00022490"/>
    </source>
</evidence>
<dbReference type="InterPro" id="IPR041470">
    <property type="entry name" value="GCP_N"/>
</dbReference>
<dbReference type="GO" id="GO:0005874">
    <property type="term" value="C:microtubule"/>
    <property type="evidence" value="ECO:0007669"/>
    <property type="project" value="UniProtKB-KW"/>
</dbReference>
<feature type="region of interest" description="Disordered" evidence="6">
    <location>
        <begin position="1106"/>
        <end position="1214"/>
    </location>
</feature>
<feature type="non-terminal residue" evidence="9">
    <location>
        <position position="1"/>
    </location>
</feature>
<dbReference type="PANTHER" id="PTHR19302">
    <property type="entry name" value="GAMMA TUBULIN COMPLEX PROTEIN"/>
    <property type="match status" value="1"/>
</dbReference>
<reference evidence="9 10" key="1">
    <citation type="journal article" date="2024" name="Nat. Commun.">
        <title>Phylogenomics reveals the evolutionary origins of lichenization in chlorophyte algae.</title>
        <authorList>
            <person name="Puginier C."/>
            <person name="Libourel C."/>
            <person name="Otte J."/>
            <person name="Skaloud P."/>
            <person name="Haon M."/>
            <person name="Grisel S."/>
            <person name="Petersen M."/>
            <person name="Berrin J.G."/>
            <person name="Delaux P.M."/>
            <person name="Dal Grande F."/>
            <person name="Keller J."/>
        </authorList>
    </citation>
    <scope>NUCLEOTIDE SEQUENCE [LARGE SCALE GENOMIC DNA]</scope>
    <source>
        <strain evidence="9 10">SAG 2523</strain>
    </source>
</reference>
<keyword evidence="3" id="KW-0963">Cytoplasm</keyword>
<dbReference type="PANTHER" id="PTHR19302:SF14">
    <property type="entry name" value="GAMMA-TUBULIN COMPLEX COMPONENT 3"/>
    <property type="match status" value="1"/>
</dbReference>
<dbReference type="GO" id="GO:0007020">
    <property type="term" value="P:microtubule nucleation"/>
    <property type="evidence" value="ECO:0007669"/>
    <property type="project" value="InterPro"/>
</dbReference>
<dbReference type="GO" id="GO:0031122">
    <property type="term" value="P:cytoplasmic microtubule organization"/>
    <property type="evidence" value="ECO:0007669"/>
    <property type="project" value="TreeGrafter"/>
</dbReference>
<evidence type="ECO:0000313" key="10">
    <source>
        <dbReference type="Proteomes" id="UP001485043"/>
    </source>
</evidence>
<evidence type="ECO:0000313" key="9">
    <source>
        <dbReference type="EMBL" id="KAK9864644.1"/>
    </source>
</evidence>
<feature type="compositionally biased region" description="Polar residues" evidence="6">
    <location>
        <begin position="798"/>
        <end position="814"/>
    </location>
</feature>
<keyword evidence="5" id="KW-0206">Cytoskeleton</keyword>
<feature type="compositionally biased region" description="Basic and acidic residues" evidence="6">
    <location>
        <begin position="895"/>
        <end position="904"/>
    </location>
</feature>
<feature type="region of interest" description="Disordered" evidence="6">
    <location>
        <begin position="1227"/>
        <end position="1256"/>
    </location>
</feature>
<dbReference type="Pfam" id="PF17681">
    <property type="entry name" value="GCP_N_terminal"/>
    <property type="match status" value="1"/>
</dbReference>
<feature type="compositionally biased region" description="Polar residues" evidence="6">
    <location>
        <begin position="868"/>
        <end position="878"/>
    </location>
</feature>
<evidence type="ECO:0000256" key="5">
    <source>
        <dbReference type="ARBA" id="ARBA00023212"/>
    </source>
</evidence>
<keyword evidence="10" id="KW-1185">Reference proteome</keyword>
<keyword evidence="4" id="KW-0493">Microtubule</keyword>
<dbReference type="GO" id="GO:0051321">
    <property type="term" value="P:meiotic cell cycle"/>
    <property type="evidence" value="ECO:0007669"/>
    <property type="project" value="TreeGrafter"/>
</dbReference>
<dbReference type="Proteomes" id="UP001485043">
    <property type="component" value="Unassembled WGS sequence"/>
</dbReference>
<evidence type="ECO:0000256" key="6">
    <source>
        <dbReference type="SAM" id="MobiDB-lite"/>
    </source>
</evidence>
<evidence type="ECO:0000256" key="1">
    <source>
        <dbReference type="ARBA" id="ARBA00004245"/>
    </source>
</evidence>
<dbReference type="Pfam" id="PF04130">
    <property type="entry name" value="GCP_C_terminal"/>
    <property type="match status" value="1"/>
</dbReference>
<evidence type="ECO:0008006" key="11">
    <source>
        <dbReference type="Google" id="ProtNLM"/>
    </source>
</evidence>
<comment type="subcellular location">
    <subcellularLocation>
        <location evidence="1">Cytoplasm</location>
        <location evidence="1">Cytoskeleton</location>
    </subcellularLocation>
</comment>
<feature type="domain" description="Gamma tubulin complex component C-terminal" evidence="7">
    <location>
        <begin position="209"/>
        <end position="456"/>
    </location>
</feature>
<dbReference type="GO" id="GO:0043015">
    <property type="term" value="F:gamma-tubulin binding"/>
    <property type="evidence" value="ECO:0007669"/>
    <property type="project" value="InterPro"/>
</dbReference>
<dbReference type="GO" id="GO:0051011">
    <property type="term" value="F:microtubule minus-end binding"/>
    <property type="evidence" value="ECO:0007669"/>
    <property type="project" value="TreeGrafter"/>
</dbReference>
<dbReference type="EMBL" id="JALJOV010000329">
    <property type="protein sequence ID" value="KAK9864644.1"/>
    <property type="molecule type" value="Genomic_DNA"/>
</dbReference>
<dbReference type="InterPro" id="IPR040457">
    <property type="entry name" value="GCP_C"/>
</dbReference>
<proteinExistence type="inferred from homology"/>
<dbReference type="GO" id="GO:0000278">
    <property type="term" value="P:mitotic cell cycle"/>
    <property type="evidence" value="ECO:0007669"/>
    <property type="project" value="TreeGrafter"/>
</dbReference>
<dbReference type="Gene3D" id="1.20.120.1900">
    <property type="entry name" value="Gamma-tubulin complex, C-terminal domain"/>
    <property type="match status" value="1"/>
</dbReference>
<name>A0AAW1T852_9CHLO</name>
<gene>
    <name evidence="9" type="ORF">WJX84_011115</name>
</gene>
<dbReference type="InterPro" id="IPR007259">
    <property type="entry name" value="GCP"/>
</dbReference>
<feature type="compositionally biased region" description="Basic and acidic residues" evidence="6">
    <location>
        <begin position="999"/>
        <end position="1008"/>
    </location>
</feature>
<dbReference type="GO" id="GO:0000922">
    <property type="term" value="C:spindle pole"/>
    <property type="evidence" value="ECO:0007669"/>
    <property type="project" value="InterPro"/>
</dbReference>
<comment type="similarity">
    <text evidence="2">Belongs to the TUBGCP family.</text>
</comment>
<feature type="domain" description="Gamma tubulin complex component protein N-terminal" evidence="8">
    <location>
        <begin position="11"/>
        <end position="205"/>
    </location>
</feature>